<feature type="coiled-coil region" evidence="2">
    <location>
        <begin position="366"/>
        <end position="456"/>
    </location>
</feature>
<reference evidence="6" key="1">
    <citation type="submission" date="2025-08" db="UniProtKB">
        <authorList>
            <consortium name="RefSeq"/>
        </authorList>
    </citation>
    <scope>IDENTIFICATION</scope>
    <source>
        <strain evidence="6">OHB3-1</strain>
    </source>
</reference>
<name>A0A6J1D7X2_MOMCH</name>
<feature type="region of interest" description="Disordered" evidence="3">
    <location>
        <begin position="119"/>
        <end position="185"/>
    </location>
</feature>
<proteinExistence type="predicted"/>
<feature type="compositionally biased region" description="Low complexity" evidence="3">
    <location>
        <begin position="662"/>
        <end position="672"/>
    </location>
</feature>
<dbReference type="Proteomes" id="UP000504603">
    <property type="component" value="Unplaced"/>
</dbReference>
<feature type="coiled-coil region" evidence="2">
    <location>
        <begin position="187"/>
        <end position="214"/>
    </location>
</feature>
<evidence type="ECO:0000256" key="2">
    <source>
        <dbReference type="SAM" id="Coils"/>
    </source>
</evidence>
<dbReference type="GO" id="GO:0003779">
    <property type="term" value="F:actin binding"/>
    <property type="evidence" value="ECO:0007669"/>
    <property type="project" value="InterPro"/>
</dbReference>
<protein>
    <submittedName>
        <fullName evidence="6">Protein NETWORKED 2A</fullName>
    </submittedName>
</protein>
<dbReference type="AlphaFoldDB" id="A0A6J1D7X2"/>
<feature type="compositionally biased region" description="Polar residues" evidence="3">
    <location>
        <begin position="175"/>
        <end position="185"/>
    </location>
</feature>
<sequence length="988" mass="113376">MLQRAASNAYSWWWASHIRTKQSKWLEQNLHDMEEKVDSMMRIIEGDGDSFAKRAEMYYRQRPELVEHVSESYRAYRALAERYDHLSKEFQGANRTIASIFPERVHYTIDDDDCEVEFFPRESPSANSPHQFSSELDGSPKPGIPEVPKFPERGFRTPSMIKKSQLRRISSSSSNRAISTPKSGLNKTEALEEIDKLQKEILAKQTEMEFVKSLYERECEKYFEIENSITTMQKRVCNLQDEFGIGTVIEDSEARTLMAATALKSCQETLTKLQQEQEKTVEEARQEKNRIKFVDTKFESLKHKFLPKPTDHNESTNLQKDLTTEPELKTSDQHFAAMGEERQAIELLDPKIRDLLNMNSNSSFTISELAEKIDELVNKVVTLETEVSSQTSLVKRLKSETDVLQANVQQLEEEKGSLLESSEIMKKRIKELEEELARVKSLNQNVEIQNNNLQTKFTEASCDLDHLSGKLHTMNMDEEVESSDFLLDVMAADPDVMASAAAKEKTDKLVPDAETTFSTDSELEGRKDETLKNLIDEEQKQSISGENKANESMQEENHERSQPQTEDTLLEMEEANELGSKEEQKHPTLRQLFLKGLEDRERLLLEEYTSVLRDYKDVRNKLSEVEQKNRDSIFELAMQVKELKDAISTKDDVIKSLVNNAETNAESENNATDVDQEQPQESIHDAPSSMYSESPSPYIARVTIGDLYGEPRTEPADDRSHKPLRDSRSFAKKENENKKSNGADKSIVMSPTEERFRSHIHGQLEMNLEFWLRFSTTVHQIQKFQTSIQDLQSEIQKLKENPKQEGSVKQNSMESEARPIYTHLREIQTELSLWLEHSAVLKDELSSRFTSLCDIQNDISRITDEGSDEENAERELSEYQAAKFQGEVLNMKQENRKIDDELNVGQGRVRVLQVQVEKALEKLDQDFGISAAKSIQAQSKQSLSRTRIPLRSFLFGVKLKKQKPSLFSCVSPQLEKQYSDLANGPLPQ</sequence>
<dbReference type="KEGG" id="mcha:111018167"/>
<feature type="coiled-coil region" evidence="2">
    <location>
        <begin position="263"/>
        <end position="290"/>
    </location>
</feature>
<dbReference type="PROSITE" id="PS51774">
    <property type="entry name" value="NAB"/>
    <property type="match status" value="1"/>
</dbReference>
<evidence type="ECO:0000313" key="6">
    <source>
        <dbReference type="RefSeq" id="XP_022149868.1"/>
    </source>
</evidence>
<accession>A0A6J1D7X2</accession>
<keyword evidence="1 2" id="KW-0175">Coiled coil</keyword>
<dbReference type="PANTHER" id="PTHR31631">
    <property type="entry name" value="PROTEIN NETWORKED 2D"/>
    <property type="match status" value="1"/>
</dbReference>
<gene>
    <name evidence="6" type="primary">LOC111018167</name>
</gene>
<feature type="compositionally biased region" description="Basic and acidic residues" evidence="3">
    <location>
        <begin position="523"/>
        <end position="540"/>
    </location>
</feature>
<dbReference type="PANTHER" id="PTHR31631:SF3">
    <property type="entry name" value="PROTEIN NETWORKED 2B"/>
    <property type="match status" value="1"/>
</dbReference>
<dbReference type="Pfam" id="PF24918">
    <property type="entry name" value="NET2A_C"/>
    <property type="match status" value="1"/>
</dbReference>
<feature type="compositionally biased region" description="Basic and acidic residues" evidence="3">
    <location>
        <begin position="709"/>
        <end position="742"/>
    </location>
</feature>
<dbReference type="InterPro" id="IPR056888">
    <property type="entry name" value="NET2A-D/KIP1-like_dom"/>
</dbReference>
<feature type="region of interest" description="Disordered" evidence="3">
    <location>
        <begin position="708"/>
        <end position="750"/>
    </location>
</feature>
<dbReference type="InterPro" id="IPR011684">
    <property type="entry name" value="NAB"/>
</dbReference>
<evidence type="ECO:0000259" key="4">
    <source>
        <dbReference type="PROSITE" id="PS51774"/>
    </source>
</evidence>
<dbReference type="Pfam" id="PF25014">
    <property type="entry name" value="NET2A"/>
    <property type="match status" value="1"/>
</dbReference>
<evidence type="ECO:0000256" key="3">
    <source>
        <dbReference type="SAM" id="MobiDB-lite"/>
    </source>
</evidence>
<evidence type="ECO:0000256" key="1">
    <source>
        <dbReference type="ARBA" id="ARBA00023054"/>
    </source>
</evidence>
<feature type="region of interest" description="Disordered" evidence="3">
    <location>
        <begin position="502"/>
        <end position="566"/>
    </location>
</feature>
<feature type="region of interest" description="Disordered" evidence="3">
    <location>
        <begin position="662"/>
        <end position="695"/>
    </location>
</feature>
<dbReference type="InterPro" id="IPR056889">
    <property type="entry name" value="NET2A-D/KIP1-like_C"/>
</dbReference>
<feature type="compositionally biased region" description="Polar residues" evidence="3">
    <location>
        <begin position="124"/>
        <end position="136"/>
    </location>
</feature>
<dbReference type="Pfam" id="PF07765">
    <property type="entry name" value="KIP1"/>
    <property type="match status" value="1"/>
</dbReference>
<feature type="domain" description="NAB" evidence="4">
    <location>
        <begin position="10"/>
        <end position="90"/>
    </location>
</feature>
<dbReference type="GeneID" id="111018167"/>
<feature type="compositionally biased region" description="Polar residues" evidence="3">
    <location>
        <begin position="541"/>
        <end position="552"/>
    </location>
</feature>
<keyword evidence="5" id="KW-1185">Reference proteome</keyword>
<dbReference type="RefSeq" id="XP_022149868.1">
    <property type="nucleotide sequence ID" value="XM_022294176.1"/>
</dbReference>
<dbReference type="OrthoDB" id="616075at2759"/>
<evidence type="ECO:0000313" key="5">
    <source>
        <dbReference type="Proteomes" id="UP000504603"/>
    </source>
</evidence>
<organism evidence="5 6">
    <name type="scientific">Momordica charantia</name>
    <name type="common">Bitter gourd</name>
    <name type="synonym">Balsam pear</name>
    <dbReference type="NCBI Taxonomy" id="3673"/>
    <lineage>
        <taxon>Eukaryota</taxon>
        <taxon>Viridiplantae</taxon>
        <taxon>Streptophyta</taxon>
        <taxon>Embryophyta</taxon>
        <taxon>Tracheophyta</taxon>
        <taxon>Spermatophyta</taxon>
        <taxon>Magnoliopsida</taxon>
        <taxon>eudicotyledons</taxon>
        <taxon>Gunneridae</taxon>
        <taxon>Pentapetalae</taxon>
        <taxon>rosids</taxon>
        <taxon>fabids</taxon>
        <taxon>Cucurbitales</taxon>
        <taxon>Cucurbitaceae</taxon>
        <taxon>Momordiceae</taxon>
        <taxon>Momordica</taxon>
    </lineage>
</organism>
<feature type="compositionally biased region" description="Basic and acidic residues" evidence="3">
    <location>
        <begin position="502"/>
        <end position="511"/>
    </location>
</feature>